<name>A0A4R5Q8K9_9PROT</name>
<sequence length="207" mass="21520">MAAKWRLTGDYFENCNCDVVCPCLISAAAPLTGVPTQGSCDVALAFHIERGEYDGAPLDGLNVVVAAHVPGPMADGNWTLAAYIDQRADDRQAAALEAIFGGAEGGPMAAFAPLVGTHLGVRRAPITYTVQGKTRSAEIPNVLQMSVDPLPTMHPGGEIWASAGHPVAPDRLALAVGGAGSTYADHGMRWDNSGRNGHYAPISWSGG</sequence>
<organism evidence="1 2">
    <name type="scientific">Dankookia rubra</name>
    <dbReference type="NCBI Taxonomy" id="1442381"/>
    <lineage>
        <taxon>Bacteria</taxon>
        <taxon>Pseudomonadati</taxon>
        <taxon>Pseudomonadota</taxon>
        <taxon>Alphaproteobacteria</taxon>
        <taxon>Acetobacterales</taxon>
        <taxon>Roseomonadaceae</taxon>
        <taxon>Dankookia</taxon>
    </lineage>
</organism>
<evidence type="ECO:0000313" key="1">
    <source>
        <dbReference type="EMBL" id="TDH59292.1"/>
    </source>
</evidence>
<dbReference type="OrthoDB" id="9802256at2"/>
<keyword evidence="2" id="KW-1185">Reference proteome</keyword>
<proteinExistence type="predicted"/>
<gene>
    <name evidence="1" type="ORF">E2C06_28125</name>
</gene>
<dbReference type="Proteomes" id="UP000295096">
    <property type="component" value="Unassembled WGS sequence"/>
</dbReference>
<dbReference type="InterPro" id="IPR014581">
    <property type="entry name" value="UCP033303"/>
</dbReference>
<dbReference type="Pfam" id="PF07040">
    <property type="entry name" value="DUF1326"/>
    <property type="match status" value="1"/>
</dbReference>
<dbReference type="InterPro" id="IPR009758">
    <property type="entry name" value="DUF1326"/>
</dbReference>
<dbReference type="PIRSF" id="PIRSF033303">
    <property type="entry name" value="UCP033303"/>
    <property type="match status" value="1"/>
</dbReference>
<dbReference type="RefSeq" id="WP_133291902.1">
    <property type="nucleotide sequence ID" value="NZ_SMSJ01000072.1"/>
</dbReference>
<dbReference type="AlphaFoldDB" id="A0A4R5Q8K9"/>
<dbReference type="EMBL" id="SMSJ01000072">
    <property type="protein sequence ID" value="TDH59292.1"/>
    <property type="molecule type" value="Genomic_DNA"/>
</dbReference>
<reference evidence="1 2" key="1">
    <citation type="journal article" date="2016" name="J. Microbiol.">
        <title>Dankookia rubra gen. nov., sp. nov., an alphaproteobacterium isolated from sediment of a shallow stream.</title>
        <authorList>
            <person name="Kim W.H."/>
            <person name="Kim D.H."/>
            <person name="Kang K."/>
            <person name="Ahn T.Y."/>
        </authorList>
    </citation>
    <scope>NUCLEOTIDE SEQUENCE [LARGE SCALE GENOMIC DNA]</scope>
    <source>
        <strain evidence="1 2">JCM30602</strain>
    </source>
</reference>
<comment type="caution">
    <text evidence="1">The sequence shown here is derived from an EMBL/GenBank/DDBJ whole genome shotgun (WGS) entry which is preliminary data.</text>
</comment>
<protein>
    <submittedName>
        <fullName evidence="1">DUF1326 domain-containing protein</fullName>
    </submittedName>
</protein>
<evidence type="ECO:0000313" key="2">
    <source>
        <dbReference type="Proteomes" id="UP000295096"/>
    </source>
</evidence>
<accession>A0A4R5Q8K9</accession>